<gene>
    <name evidence="1" type="ORF">ACFPC0_25585</name>
</gene>
<evidence type="ECO:0000313" key="2">
    <source>
        <dbReference type="Proteomes" id="UP001595824"/>
    </source>
</evidence>
<accession>A0ABV8TK79</accession>
<reference evidence="2" key="1">
    <citation type="journal article" date="2019" name="Int. J. Syst. Evol. Microbiol.">
        <title>The Global Catalogue of Microorganisms (GCM) 10K type strain sequencing project: providing services to taxonomists for standard genome sequencing and annotation.</title>
        <authorList>
            <consortium name="The Broad Institute Genomics Platform"/>
            <consortium name="The Broad Institute Genome Sequencing Center for Infectious Disease"/>
            <person name="Wu L."/>
            <person name="Ma J."/>
        </authorList>
    </citation>
    <scope>NUCLEOTIDE SEQUENCE [LARGE SCALE GENOMIC DNA]</scope>
    <source>
        <strain evidence="2">PCU 347</strain>
    </source>
</reference>
<protein>
    <submittedName>
        <fullName evidence="1">Uncharacterized protein</fullName>
    </submittedName>
</protein>
<evidence type="ECO:0000313" key="1">
    <source>
        <dbReference type="EMBL" id="MFC4331090.1"/>
    </source>
</evidence>
<proteinExistence type="predicted"/>
<comment type="caution">
    <text evidence="1">The sequence shown here is derived from an EMBL/GenBank/DDBJ whole genome shotgun (WGS) entry which is preliminary data.</text>
</comment>
<sequence>MDAAVAAGEVLAGLAGRGGIGQRGAHGGPVDDAVVHHDAVRGGARVVEEGVHPAVRNADPQHLSGYHLERQ</sequence>
<dbReference type="EMBL" id="JBHSDP010000024">
    <property type="protein sequence ID" value="MFC4331090.1"/>
    <property type="molecule type" value="Genomic_DNA"/>
</dbReference>
<dbReference type="RefSeq" id="WP_381742242.1">
    <property type="nucleotide sequence ID" value="NZ_JBHSDP010000024.1"/>
</dbReference>
<keyword evidence="2" id="KW-1185">Reference proteome</keyword>
<dbReference type="Proteomes" id="UP001595824">
    <property type="component" value="Unassembled WGS sequence"/>
</dbReference>
<organism evidence="1 2">
    <name type="scientific">Streptomyces andamanensis</name>
    <dbReference type="NCBI Taxonomy" id="1565035"/>
    <lineage>
        <taxon>Bacteria</taxon>
        <taxon>Bacillati</taxon>
        <taxon>Actinomycetota</taxon>
        <taxon>Actinomycetes</taxon>
        <taxon>Kitasatosporales</taxon>
        <taxon>Streptomycetaceae</taxon>
        <taxon>Streptomyces</taxon>
    </lineage>
</organism>
<name>A0ABV8TK79_9ACTN</name>